<evidence type="ECO:0000256" key="1">
    <source>
        <dbReference type="SAM" id="MobiDB-lite"/>
    </source>
</evidence>
<feature type="region of interest" description="Disordered" evidence="1">
    <location>
        <begin position="1"/>
        <end position="22"/>
    </location>
</feature>
<keyword evidence="2" id="KW-0812">Transmembrane</keyword>
<reference evidence="3 4" key="1">
    <citation type="journal article" date="2021" name="Elife">
        <title>Chloroplast acquisition without the gene transfer in kleptoplastic sea slugs, Plakobranchus ocellatus.</title>
        <authorList>
            <person name="Maeda T."/>
            <person name="Takahashi S."/>
            <person name="Yoshida T."/>
            <person name="Shimamura S."/>
            <person name="Takaki Y."/>
            <person name="Nagai Y."/>
            <person name="Toyoda A."/>
            <person name="Suzuki Y."/>
            <person name="Arimoto A."/>
            <person name="Ishii H."/>
            <person name="Satoh N."/>
            <person name="Nishiyama T."/>
            <person name="Hasebe M."/>
            <person name="Maruyama T."/>
            <person name="Minagawa J."/>
            <person name="Obokata J."/>
            <person name="Shigenobu S."/>
        </authorList>
    </citation>
    <scope>NUCLEOTIDE SEQUENCE [LARGE SCALE GENOMIC DNA]</scope>
</reference>
<evidence type="ECO:0000313" key="4">
    <source>
        <dbReference type="Proteomes" id="UP000735302"/>
    </source>
</evidence>
<keyword evidence="2" id="KW-0472">Membrane</keyword>
<name>A0AAV4DEA1_9GAST</name>
<keyword evidence="2" id="KW-1133">Transmembrane helix</keyword>
<gene>
    <name evidence="3" type="ORF">PoB_006888800</name>
</gene>
<evidence type="ECO:0000313" key="3">
    <source>
        <dbReference type="EMBL" id="GFO42383.1"/>
    </source>
</evidence>
<dbReference type="AlphaFoldDB" id="A0AAV4DEA1"/>
<evidence type="ECO:0000256" key="2">
    <source>
        <dbReference type="SAM" id="Phobius"/>
    </source>
</evidence>
<proteinExistence type="predicted"/>
<dbReference type="Proteomes" id="UP000735302">
    <property type="component" value="Unassembled WGS sequence"/>
</dbReference>
<sequence length="71" mass="7389">MTVGKHQRTVLANPSPDVHQKKKPPFTTVLVAIAPIATVAAVAAFATLLACLCLSAVAYITSPPDTQAFTL</sequence>
<protein>
    <submittedName>
        <fullName evidence="3">Uncharacterized protein</fullName>
    </submittedName>
</protein>
<keyword evidence="4" id="KW-1185">Reference proteome</keyword>
<comment type="caution">
    <text evidence="3">The sequence shown here is derived from an EMBL/GenBank/DDBJ whole genome shotgun (WGS) entry which is preliminary data.</text>
</comment>
<dbReference type="EMBL" id="BLXT01007807">
    <property type="protein sequence ID" value="GFO42383.1"/>
    <property type="molecule type" value="Genomic_DNA"/>
</dbReference>
<organism evidence="3 4">
    <name type="scientific">Plakobranchus ocellatus</name>
    <dbReference type="NCBI Taxonomy" id="259542"/>
    <lineage>
        <taxon>Eukaryota</taxon>
        <taxon>Metazoa</taxon>
        <taxon>Spiralia</taxon>
        <taxon>Lophotrochozoa</taxon>
        <taxon>Mollusca</taxon>
        <taxon>Gastropoda</taxon>
        <taxon>Heterobranchia</taxon>
        <taxon>Euthyneura</taxon>
        <taxon>Panpulmonata</taxon>
        <taxon>Sacoglossa</taxon>
        <taxon>Placobranchoidea</taxon>
        <taxon>Plakobranchidae</taxon>
        <taxon>Plakobranchus</taxon>
    </lineage>
</organism>
<accession>A0AAV4DEA1</accession>
<feature type="transmembrane region" description="Helical" evidence="2">
    <location>
        <begin position="29"/>
        <end position="61"/>
    </location>
</feature>